<evidence type="ECO:0000256" key="6">
    <source>
        <dbReference type="ARBA" id="ARBA00022723"/>
    </source>
</evidence>
<dbReference type="AlphaFoldDB" id="A0A7L7KUJ1"/>
<comment type="similarity">
    <text evidence="12 13">Belongs to the DnaG primase family.</text>
</comment>
<dbReference type="InterPro" id="IPR002694">
    <property type="entry name" value="Znf_CHC2"/>
</dbReference>
<dbReference type="GO" id="GO:0000428">
    <property type="term" value="C:DNA-directed RNA polymerase complex"/>
    <property type="evidence" value="ECO:0007669"/>
    <property type="project" value="UniProtKB-KW"/>
</dbReference>
<evidence type="ECO:0000256" key="1">
    <source>
        <dbReference type="ARBA" id="ARBA00022478"/>
    </source>
</evidence>
<dbReference type="InterPro" id="IPR006171">
    <property type="entry name" value="TOPRIM_dom"/>
</dbReference>
<feature type="domain" description="Toprim" evidence="15">
    <location>
        <begin position="257"/>
        <end position="338"/>
    </location>
</feature>
<dbReference type="KEGG" id="xcl:G4Z02_09145"/>
<dbReference type="InterPro" id="IPR037068">
    <property type="entry name" value="DNA_primase_core_N_sf"/>
</dbReference>
<dbReference type="GO" id="GO:0006269">
    <property type="term" value="P:DNA replication, synthesis of primer"/>
    <property type="evidence" value="ECO:0007669"/>
    <property type="project" value="UniProtKB-UniRule"/>
</dbReference>
<dbReference type="InterPro" id="IPR013264">
    <property type="entry name" value="DNAG_N"/>
</dbReference>
<dbReference type="NCBIfam" id="TIGR01391">
    <property type="entry name" value="dnaG"/>
    <property type="match status" value="1"/>
</dbReference>
<evidence type="ECO:0000256" key="10">
    <source>
        <dbReference type="ARBA" id="ARBA00023125"/>
    </source>
</evidence>
<keyword evidence="11 12" id="KW-0804">Transcription</keyword>
<keyword evidence="2 12" id="KW-0639">Primosome</keyword>
<keyword evidence="7 12" id="KW-0863">Zinc-finger</keyword>
<accession>A0A7L7KUJ1</accession>
<evidence type="ECO:0000256" key="4">
    <source>
        <dbReference type="ARBA" id="ARBA00022695"/>
    </source>
</evidence>
<evidence type="ECO:0000256" key="9">
    <source>
        <dbReference type="ARBA" id="ARBA00022842"/>
    </source>
</evidence>
<dbReference type="InterPro" id="IPR036977">
    <property type="entry name" value="DNA_primase_Znf_CHC2"/>
</dbReference>
<comment type="domain">
    <text evidence="12">Contains an N-terminal zinc-binding domain, a central core domain that contains the primase activity, and a C-terminal DnaB-binding domain.</text>
</comment>
<comment type="function">
    <text evidence="12 13">RNA polymerase that catalyzes the synthesis of short RNA molecules used as primers for DNA polymerase during DNA replication.</text>
</comment>
<dbReference type="InterPro" id="IPR006295">
    <property type="entry name" value="DNA_primase_DnaG"/>
</dbReference>
<dbReference type="Pfam" id="PF08275">
    <property type="entry name" value="DNAG_N"/>
    <property type="match status" value="1"/>
</dbReference>
<proteinExistence type="inferred from homology"/>
<comment type="cofactor">
    <cofactor evidence="12 13 14">
        <name>Zn(2+)</name>
        <dbReference type="ChEBI" id="CHEBI:29105"/>
    </cofactor>
    <text evidence="12 13 14">Binds 1 zinc ion per monomer.</text>
</comment>
<dbReference type="InterPro" id="IPR034151">
    <property type="entry name" value="TOPRIM_DnaG_bac"/>
</dbReference>
<dbReference type="Proteomes" id="UP000514720">
    <property type="component" value="Chromosome"/>
</dbReference>
<dbReference type="RefSeq" id="WP_258877718.1">
    <property type="nucleotide sequence ID" value="NZ_CP048914.1"/>
</dbReference>
<dbReference type="GO" id="GO:1990077">
    <property type="term" value="C:primosome complex"/>
    <property type="evidence" value="ECO:0007669"/>
    <property type="project" value="UniProtKB-KW"/>
</dbReference>
<evidence type="ECO:0000256" key="14">
    <source>
        <dbReference type="PIRSR" id="PIRSR002811-1"/>
    </source>
</evidence>
<evidence type="ECO:0000256" key="13">
    <source>
        <dbReference type="PIRNR" id="PIRNR002811"/>
    </source>
</evidence>
<keyword evidence="17" id="KW-1185">Reference proteome</keyword>
<keyword evidence="6 12" id="KW-0479">Metal-binding</keyword>
<dbReference type="SUPFAM" id="SSF56731">
    <property type="entry name" value="DNA primase core"/>
    <property type="match status" value="1"/>
</dbReference>
<dbReference type="Gene3D" id="3.40.1360.10">
    <property type="match status" value="1"/>
</dbReference>
<dbReference type="InterPro" id="IPR030846">
    <property type="entry name" value="DnaG_bac"/>
</dbReference>
<dbReference type="GO" id="GO:0003899">
    <property type="term" value="F:DNA-directed RNA polymerase activity"/>
    <property type="evidence" value="ECO:0007669"/>
    <property type="project" value="UniProtKB-UniRule"/>
</dbReference>
<dbReference type="CDD" id="cd03364">
    <property type="entry name" value="TOPRIM_DnaG_primases"/>
    <property type="match status" value="1"/>
</dbReference>
<dbReference type="PROSITE" id="PS50880">
    <property type="entry name" value="TOPRIM"/>
    <property type="match status" value="1"/>
</dbReference>
<dbReference type="PIRSF" id="PIRSF002811">
    <property type="entry name" value="DnaG"/>
    <property type="match status" value="1"/>
</dbReference>
<protein>
    <recommendedName>
        <fullName evidence="12 13">DNA primase</fullName>
        <ecNumber evidence="12">2.7.7.101</ecNumber>
    </recommendedName>
</protein>
<comment type="catalytic activity">
    <reaction evidence="12">
        <text>ssDNA + n NTP = ssDNA/pppN(pN)n-1 hybrid + (n-1) diphosphate.</text>
        <dbReference type="EC" id="2.7.7.101"/>
    </reaction>
</comment>
<dbReference type="Gene3D" id="3.90.580.10">
    <property type="entry name" value="Zinc finger, CHC2-type domain"/>
    <property type="match status" value="1"/>
</dbReference>
<comment type="subunit">
    <text evidence="12">Monomer. Interacts with DnaB.</text>
</comment>
<dbReference type="FunFam" id="3.90.580.10:FF:000001">
    <property type="entry name" value="DNA primase"/>
    <property type="match status" value="1"/>
</dbReference>
<dbReference type="SUPFAM" id="SSF57783">
    <property type="entry name" value="Zinc beta-ribbon"/>
    <property type="match status" value="1"/>
</dbReference>
<dbReference type="PANTHER" id="PTHR30313">
    <property type="entry name" value="DNA PRIMASE"/>
    <property type="match status" value="1"/>
</dbReference>
<keyword evidence="8 12" id="KW-0862">Zinc</keyword>
<organism evidence="16 17">
    <name type="scientific">Candidatus Xianfuyuplasma coldseepsis</name>
    <dbReference type="NCBI Taxonomy" id="2782163"/>
    <lineage>
        <taxon>Bacteria</taxon>
        <taxon>Bacillati</taxon>
        <taxon>Mycoplasmatota</taxon>
        <taxon>Mollicutes</taxon>
        <taxon>Candidatus Izemoplasmatales</taxon>
        <taxon>Candidatus Izemoplasmataceae</taxon>
        <taxon>Candidatus Xianfuyuplasma</taxon>
    </lineage>
</organism>
<dbReference type="Pfam" id="PF01807">
    <property type="entry name" value="Zn_ribbon_DnaG"/>
    <property type="match status" value="1"/>
</dbReference>
<evidence type="ECO:0000256" key="2">
    <source>
        <dbReference type="ARBA" id="ARBA00022515"/>
    </source>
</evidence>
<dbReference type="SMART" id="SM00400">
    <property type="entry name" value="ZnF_CHCC"/>
    <property type="match status" value="1"/>
</dbReference>
<evidence type="ECO:0000256" key="11">
    <source>
        <dbReference type="ARBA" id="ARBA00023163"/>
    </source>
</evidence>
<evidence type="ECO:0000256" key="7">
    <source>
        <dbReference type="ARBA" id="ARBA00022771"/>
    </source>
</evidence>
<dbReference type="PANTHER" id="PTHR30313:SF2">
    <property type="entry name" value="DNA PRIMASE"/>
    <property type="match status" value="1"/>
</dbReference>
<sequence length="593" mass="69289">MPKIQDATIKEILAKTDIVDLIGETVTLSKQGKSYFGLCPFHSEKTPSFSVEPDKQFYHCFSCGETGDAITFVQKINQLSFVEAVESLADRANMNLDFGDFKKDDPHKRYYEINLDALHFYKLYLSNTKQGLQAQQYLLDRGIDQEIIRQFDIGLAPGDYDVLTKTLSAKGILLSDLHDLGLTKEGQNDRFYDLFRNRIIIPIKDERGRVVAFSGRVYQASSDTQPKYINSPQTTVFTKSSVLFNLHNAIPAIQKHNRVVLFEGYMDVIAAHRSGITESVASMGTSFTKEQVQLIRKYTKQITICYDGDPAGIEATSRAINLCQNEGLEIKIVVLPDRMDPDDYIQKYGTDKLLSVINDGWIDIIEFNYLKNNMDIDFTKMLDIERFKKTVFDLIKNTSHTIIETYIKRLAQDTKISVESIRQDFEQYTKRNIKNITKRQIRRVPIDSKYEVAERYILNYFLDSYKYVEDFNREFNGMFYISDMVRDLRMMIEDMYFNLDSDAVKEISIVDFEQQLNDEQRHFYESKVRYKGITLDAKEYLDFKNVLNDYLKTIQIEQWNEEIRVAPTIQEKIKLAEYRDLKLKEENRWIKRK</sequence>
<dbReference type="Pfam" id="PF13155">
    <property type="entry name" value="Toprim_2"/>
    <property type="match status" value="1"/>
</dbReference>
<dbReference type="Gene3D" id="3.90.980.10">
    <property type="entry name" value="DNA primase, catalytic core, N-terminal domain"/>
    <property type="match status" value="1"/>
</dbReference>
<keyword evidence="10 12" id="KW-0238">DNA-binding</keyword>
<dbReference type="InterPro" id="IPR050219">
    <property type="entry name" value="DnaG_primase"/>
</dbReference>
<keyword evidence="3 12" id="KW-0808">Transferase</keyword>
<feature type="zinc finger region" description="CHC2-type" evidence="12 14">
    <location>
        <begin position="39"/>
        <end position="63"/>
    </location>
</feature>
<gene>
    <name evidence="12 16" type="primary">dnaG</name>
    <name evidence="16" type="ORF">G4Z02_09145</name>
</gene>
<reference evidence="16 17" key="1">
    <citation type="submission" date="2020-02" db="EMBL/GenBank/DDBJ databases">
        <authorList>
            <person name="Zheng R.K."/>
            <person name="Sun C.M."/>
        </authorList>
    </citation>
    <scope>NUCLEOTIDE SEQUENCE [LARGE SCALE GENOMIC DNA]</scope>
    <source>
        <strain evidence="17">zrk13</strain>
    </source>
</reference>
<dbReference type="HAMAP" id="MF_00974">
    <property type="entry name" value="DNA_primase_DnaG"/>
    <property type="match status" value="1"/>
</dbReference>
<dbReference type="GO" id="GO:0005737">
    <property type="term" value="C:cytoplasm"/>
    <property type="evidence" value="ECO:0007669"/>
    <property type="project" value="TreeGrafter"/>
</dbReference>
<name>A0A7L7KUJ1_9MOLU</name>
<dbReference type="GO" id="GO:0003677">
    <property type="term" value="F:DNA binding"/>
    <property type="evidence" value="ECO:0007669"/>
    <property type="project" value="UniProtKB-KW"/>
</dbReference>
<evidence type="ECO:0000313" key="17">
    <source>
        <dbReference type="Proteomes" id="UP000514720"/>
    </source>
</evidence>
<keyword evidence="9" id="KW-0460">Magnesium</keyword>
<evidence type="ECO:0000256" key="5">
    <source>
        <dbReference type="ARBA" id="ARBA00022705"/>
    </source>
</evidence>
<keyword evidence="5 12" id="KW-0235">DNA replication</keyword>
<dbReference type="GO" id="GO:0008270">
    <property type="term" value="F:zinc ion binding"/>
    <property type="evidence" value="ECO:0007669"/>
    <property type="project" value="UniProtKB-UniRule"/>
</dbReference>
<dbReference type="SMART" id="SM00493">
    <property type="entry name" value="TOPRIM"/>
    <property type="match status" value="1"/>
</dbReference>
<evidence type="ECO:0000259" key="15">
    <source>
        <dbReference type="PROSITE" id="PS50880"/>
    </source>
</evidence>
<keyword evidence="1 12" id="KW-0240">DNA-directed RNA polymerase</keyword>
<evidence type="ECO:0000256" key="8">
    <source>
        <dbReference type="ARBA" id="ARBA00022833"/>
    </source>
</evidence>
<keyword evidence="4 12" id="KW-0548">Nucleotidyltransferase</keyword>
<evidence type="ECO:0000256" key="3">
    <source>
        <dbReference type="ARBA" id="ARBA00022679"/>
    </source>
</evidence>
<evidence type="ECO:0000256" key="12">
    <source>
        <dbReference type="HAMAP-Rule" id="MF_00974"/>
    </source>
</evidence>
<dbReference type="EC" id="2.7.7.101" evidence="12"/>
<dbReference type="EMBL" id="CP048914">
    <property type="protein sequence ID" value="QMS85906.1"/>
    <property type="molecule type" value="Genomic_DNA"/>
</dbReference>
<evidence type="ECO:0000313" key="16">
    <source>
        <dbReference type="EMBL" id="QMS85906.1"/>
    </source>
</evidence>